<evidence type="ECO:0000313" key="2">
    <source>
        <dbReference type="EMBL" id="GLP99770.1"/>
    </source>
</evidence>
<gene>
    <name evidence="2" type="ORF">GCM10007891_16240</name>
</gene>
<dbReference type="Pfam" id="PF14238">
    <property type="entry name" value="DUF4340"/>
    <property type="match status" value="1"/>
</dbReference>
<dbReference type="EMBL" id="BSND01000005">
    <property type="protein sequence ID" value="GLP99770.1"/>
    <property type="molecule type" value="Genomic_DNA"/>
</dbReference>
<proteinExistence type="predicted"/>
<evidence type="ECO:0000313" key="3">
    <source>
        <dbReference type="Proteomes" id="UP001161423"/>
    </source>
</evidence>
<sequence length="293" mass="33191">MKSSYFTNFILLLLVVGLFWFSQHNTNKQADNSVQLLTSLNPEDINTIDIQQRQKDDIKLIRNNQSWQLMSPYPAPVSQTRINLILSLLKTPVHGEFQPMDTSSLAQFGLNTPAVIVSMNNESFAFGDVESISKRRYVLYQHMIYLIEDDVTPLLTASADSFIDNRLITENNTIEKLSLPHSLSNSDIVQIDNVDGQWHSDDKKLTADQLKILIDGWQFAYATQVRKLAPEALTALPSPQIRVWLKDQQQPVSLILQTTDNNLTLINPDSGLEYIFPMAMSTQLLPDTPTQTN</sequence>
<organism evidence="2 3">
    <name type="scientific">Methylophaga thalassica</name>
    <dbReference type="NCBI Taxonomy" id="40223"/>
    <lineage>
        <taxon>Bacteria</taxon>
        <taxon>Pseudomonadati</taxon>
        <taxon>Pseudomonadota</taxon>
        <taxon>Gammaproteobacteria</taxon>
        <taxon>Thiotrichales</taxon>
        <taxon>Piscirickettsiaceae</taxon>
        <taxon>Methylophaga</taxon>
    </lineage>
</organism>
<reference evidence="2" key="2">
    <citation type="submission" date="2023-01" db="EMBL/GenBank/DDBJ databases">
        <title>Draft genome sequence of Methylophaga thalassica strain NBRC 102424.</title>
        <authorList>
            <person name="Sun Q."/>
            <person name="Mori K."/>
        </authorList>
    </citation>
    <scope>NUCLEOTIDE SEQUENCE</scope>
    <source>
        <strain evidence="2">NBRC 102424</strain>
    </source>
</reference>
<protein>
    <recommendedName>
        <fullName evidence="1">DUF4340 domain-containing protein</fullName>
    </recommendedName>
</protein>
<dbReference type="InterPro" id="IPR025641">
    <property type="entry name" value="DUF4340"/>
</dbReference>
<accession>A0ABQ5TY63</accession>
<feature type="domain" description="DUF4340" evidence="1">
    <location>
        <begin position="67"/>
        <end position="209"/>
    </location>
</feature>
<keyword evidence="3" id="KW-1185">Reference proteome</keyword>
<comment type="caution">
    <text evidence="2">The sequence shown here is derived from an EMBL/GenBank/DDBJ whole genome shotgun (WGS) entry which is preliminary data.</text>
</comment>
<evidence type="ECO:0000259" key="1">
    <source>
        <dbReference type="Pfam" id="PF14238"/>
    </source>
</evidence>
<reference evidence="2" key="1">
    <citation type="journal article" date="2014" name="Int. J. Syst. Evol. Microbiol.">
        <title>Complete genome of a new Firmicutes species belonging to the dominant human colonic microbiota ('Ruminococcus bicirculans') reveals two chromosomes and a selective capacity to utilize plant glucans.</title>
        <authorList>
            <consortium name="NISC Comparative Sequencing Program"/>
            <person name="Wegmann U."/>
            <person name="Louis P."/>
            <person name="Goesmann A."/>
            <person name="Henrissat B."/>
            <person name="Duncan S.H."/>
            <person name="Flint H.J."/>
        </authorList>
    </citation>
    <scope>NUCLEOTIDE SEQUENCE</scope>
    <source>
        <strain evidence="2">NBRC 102424</strain>
    </source>
</reference>
<dbReference type="Proteomes" id="UP001161423">
    <property type="component" value="Unassembled WGS sequence"/>
</dbReference>
<name>A0ABQ5TY63_9GAMM</name>
<dbReference type="RefSeq" id="WP_007146533.1">
    <property type="nucleotide sequence ID" value="NZ_BSND01000005.1"/>
</dbReference>